<proteinExistence type="predicted"/>
<sequence>MAGSCPTPFLRRYFFVLANGGLSQKKKNSELNKIQQLYALANILIIQTKPNSMELVRFRWVRFRLTQLCWFSLVDPVIFLLSLSNERFLQIFRELSDVLAERFIGSEGCAPKRRGGLLSSQNLGPSWPWDTKFGRWLYSWKGEDFGPVLRTCSVLKRSARPRGRAR</sequence>
<dbReference type="AlphaFoldDB" id="A0A5A7QX45"/>
<evidence type="ECO:0000313" key="2">
    <source>
        <dbReference type="Proteomes" id="UP000325081"/>
    </source>
</evidence>
<evidence type="ECO:0000313" key="1">
    <source>
        <dbReference type="EMBL" id="GER49659.1"/>
    </source>
</evidence>
<accession>A0A5A7QX45</accession>
<dbReference type="EMBL" id="BKCP01008737">
    <property type="protein sequence ID" value="GER49659.1"/>
    <property type="molecule type" value="Genomic_DNA"/>
</dbReference>
<comment type="caution">
    <text evidence="1">The sequence shown here is derived from an EMBL/GenBank/DDBJ whole genome shotgun (WGS) entry which is preliminary data.</text>
</comment>
<dbReference type="Proteomes" id="UP000325081">
    <property type="component" value="Unassembled WGS sequence"/>
</dbReference>
<organism evidence="1 2">
    <name type="scientific">Striga asiatica</name>
    <name type="common">Asiatic witchweed</name>
    <name type="synonym">Buchnera asiatica</name>
    <dbReference type="NCBI Taxonomy" id="4170"/>
    <lineage>
        <taxon>Eukaryota</taxon>
        <taxon>Viridiplantae</taxon>
        <taxon>Streptophyta</taxon>
        <taxon>Embryophyta</taxon>
        <taxon>Tracheophyta</taxon>
        <taxon>Spermatophyta</taxon>
        <taxon>Magnoliopsida</taxon>
        <taxon>eudicotyledons</taxon>
        <taxon>Gunneridae</taxon>
        <taxon>Pentapetalae</taxon>
        <taxon>asterids</taxon>
        <taxon>lamiids</taxon>
        <taxon>Lamiales</taxon>
        <taxon>Orobanchaceae</taxon>
        <taxon>Buchnereae</taxon>
        <taxon>Striga</taxon>
    </lineage>
</organism>
<name>A0A5A7QX45_STRAF</name>
<keyword evidence="2" id="KW-1185">Reference proteome</keyword>
<reference evidence="2" key="1">
    <citation type="journal article" date="2019" name="Curr. Biol.">
        <title>Genome Sequence of Striga asiatica Provides Insight into the Evolution of Plant Parasitism.</title>
        <authorList>
            <person name="Yoshida S."/>
            <person name="Kim S."/>
            <person name="Wafula E.K."/>
            <person name="Tanskanen J."/>
            <person name="Kim Y.M."/>
            <person name="Honaas L."/>
            <person name="Yang Z."/>
            <person name="Spallek T."/>
            <person name="Conn C.E."/>
            <person name="Ichihashi Y."/>
            <person name="Cheong K."/>
            <person name="Cui S."/>
            <person name="Der J.P."/>
            <person name="Gundlach H."/>
            <person name="Jiao Y."/>
            <person name="Hori C."/>
            <person name="Ishida J.K."/>
            <person name="Kasahara H."/>
            <person name="Kiba T."/>
            <person name="Kim M.S."/>
            <person name="Koo N."/>
            <person name="Laohavisit A."/>
            <person name="Lee Y.H."/>
            <person name="Lumba S."/>
            <person name="McCourt P."/>
            <person name="Mortimer J.C."/>
            <person name="Mutuku J.M."/>
            <person name="Nomura T."/>
            <person name="Sasaki-Sekimoto Y."/>
            <person name="Seto Y."/>
            <person name="Wang Y."/>
            <person name="Wakatake T."/>
            <person name="Sakakibara H."/>
            <person name="Demura T."/>
            <person name="Yamaguchi S."/>
            <person name="Yoneyama K."/>
            <person name="Manabe R.I."/>
            <person name="Nelson D.C."/>
            <person name="Schulman A.H."/>
            <person name="Timko M.P."/>
            <person name="dePamphilis C.W."/>
            <person name="Choi D."/>
            <person name="Shirasu K."/>
        </authorList>
    </citation>
    <scope>NUCLEOTIDE SEQUENCE [LARGE SCALE GENOMIC DNA]</scope>
    <source>
        <strain evidence="2">cv. UVA1</strain>
    </source>
</reference>
<gene>
    <name evidence="1" type="ORF">STAS_26920</name>
</gene>
<protein>
    <submittedName>
        <fullName evidence="1">Protein YhjJ</fullName>
    </submittedName>
</protein>